<feature type="region of interest" description="Disordered" evidence="1">
    <location>
        <begin position="60"/>
        <end position="86"/>
    </location>
</feature>
<gene>
    <name evidence="2" type="ORF">CU097_004078</name>
</gene>
<dbReference type="STRING" id="86630.A0A367IQL1"/>
<feature type="compositionally biased region" description="Basic residues" evidence="1">
    <location>
        <begin position="70"/>
        <end position="80"/>
    </location>
</feature>
<sequence>MSLITDPLYLIHISRIKFLRVDERGERIISFPPTVMSDDYVRLAAPLYPEMQYCYSPPMTESKLTTSPRTTKRSYRHRKQYVPIRP</sequence>
<keyword evidence="3" id="KW-1185">Reference proteome</keyword>
<dbReference type="EMBL" id="PJQL01004167">
    <property type="protein sequence ID" value="RCH79984.1"/>
    <property type="molecule type" value="Genomic_DNA"/>
</dbReference>
<name>A0A367IQL1_RHIAZ</name>
<dbReference type="Proteomes" id="UP000252139">
    <property type="component" value="Unassembled WGS sequence"/>
</dbReference>
<evidence type="ECO:0000313" key="3">
    <source>
        <dbReference type="Proteomes" id="UP000252139"/>
    </source>
</evidence>
<dbReference type="AlphaFoldDB" id="A0A367IQL1"/>
<accession>A0A367IQL1</accession>
<proteinExistence type="predicted"/>
<comment type="caution">
    <text evidence="2">The sequence shown here is derived from an EMBL/GenBank/DDBJ whole genome shotgun (WGS) entry which is preliminary data.</text>
</comment>
<dbReference type="OrthoDB" id="241990at2759"/>
<evidence type="ECO:0000256" key="1">
    <source>
        <dbReference type="SAM" id="MobiDB-lite"/>
    </source>
</evidence>
<feature type="non-terminal residue" evidence="2">
    <location>
        <position position="86"/>
    </location>
</feature>
<organism evidence="2 3">
    <name type="scientific">Rhizopus azygosporus</name>
    <name type="common">Rhizopus microsporus var. azygosporus</name>
    <dbReference type="NCBI Taxonomy" id="86630"/>
    <lineage>
        <taxon>Eukaryota</taxon>
        <taxon>Fungi</taxon>
        <taxon>Fungi incertae sedis</taxon>
        <taxon>Mucoromycota</taxon>
        <taxon>Mucoromycotina</taxon>
        <taxon>Mucoromycetes</taxon>
        <taxon>Mucorales</taxon>
        <taxon>Mucorineae</taxon>
        <taxon>Rhizopodaceae</taxon>
        <taxon>Rhizopus</taxon>
    </lineage>
</organism>
<evidence type="ECO:0000313" key="2">
    <source>
        <dbReference type="EMBL" id="RCH79984.1"/>
    </source>
</evidence>
<reference evidence="2 3" key="1">
    <citation type="journal article" date="2018" name="G3 (Bethesda)">
        <title>Phylogenetic and Phylogenomic Definition of Rhizopus Species.</title>
        <authorList>
            <person name="Gryganskyi A.P."/>
            <person name="Golan J."/>
            <person name="Dolatabadi S."/>
            <person name="Mondo S."/>
            <person name="Robb S."/>
            <person name="Idnurm A."/>
            <person name="Muszewska A."/>
            <person name="Steczkiewicz K."/>
            <person name="Masonjones S."/>
            <person name="Liao H.L."/>
            <person name="Gajdeczka M.T."/>
            <person name="Anike F."/>
            <person name="Vuek A."/>
            <person name="Anishchenko I.M."/>
            <person name="Voigt K."/>
            <person name="de Hoog G.S."/>
            <person name="Smith M.E."/>
            <person name="Heitman J."/>
            <person name="Vilgalys R."/>
            <person name="Stajich J.E."/>
        </authorList>
    </citation>
    <scope>NUCLEOTIDE SEQUENCE [LARGE SCALE GENOMIC DNA]</scope>
    <source>
        <strain evidence="2 3">CBS 357.93</strain>
    </source>
</reference>
<protein>
    <submittedName>
        <fullName evidence="2">Uncharacterized protein</fullName>
    </submittedName>
</protein>